<dbReference type="HOGENOM" id="CLU_1431829_0_0_11"/>
<dbReference type="AlphaFoldDB" id="H5XNS0"/>
<accession>H5XNS0</accession>
<keyword evidence="1" id="KW-0812">Transmembrane</keyword>
<evidence type="ECO:0000313" key="3">
    <source>
        <dbReference type="Proteomes" id="UP000002791"/>
    </source>
</evidence>
<feature type="transmembrane region" description="Helical" evidence="1">
    <location>
        <begin position="6"/>
        <end position="23"/>
    </location>
</feature>
<gene>
    <name evidence="2" type="ORF">SaccyDRAFT_3292</name>
</gene>
<organism evidence="2 3">
    <name type="scientific">Saccharomonospora cyanea NA-134</name>
    <dbReference type="NCBI Taxonomy" id="882082"/>
    <lineage>
        <taxon>Bacteria</taxon>
        <taxon>Bacillati</taxon>
        <taxon>Actinomycetota</taxon>
        <taxon>Actinomycetes</taxon>
        <taxon>Pseudonocardiales</taxon>
        <taxon>Pseudonocardiaceae</taxon>
        <taxon>Saccharomonospora</taxon>
    </lineage>
</organism>
<feature type="transmembrane region" description="Helical" evidence="1">
    <location>
        <begin position="43"/>
        <end position="61"/>
    </location>
</feature>
<keyword evidence="3" id="KW-1185">Reference proteome</keyword>
<evidence type="ECO:0008006" key="4">
    <source>
        <dbReference type="Google" id="ProtNLM"/>
    </source>
</evidence>
<name>H5XNS0_9PSEU</name>
<keyword evidence="1" id="KW-0472">Membrane</keyword>
<dbReference type="eggNOG" id="ENOG5033TX5">
    <property type="taxonomic scope" value="Bacteria"/>
</dbReference>
<dbReference type="Proteomes" id="UP000002791">
    <property type="component" value="Chromosome"/>
</dbReference>
<dbReference type="Pfam" id="PF17197">
    <property type="entry name" value="DUF5134"/>
    <property type="match status" value="1"/>
</dbReference>
<reference evidence="2 3" key="1">
    <citation type="submission" date="2011-11" db="EMBL/GenBank/DDBJ databases">
        <title>The Noncontiguous Finished sequence of Saccharomonospora cyanea NA-134.</title>
        <authorList>
            <consortium name="US DOE Joint Genome Institute"/>
            <person name="Lucas S."/>
            <person name="Han J."/>
            <person name="Lapidus A."/>
            <person name="Cheng J.-F."/>
            <person name="Goodwin L."/>
            <person name="Pitluck S."/>
            <person name="Peters L."/>
            <person name="Ovchinnikova G."/>
            <person name="Lu M."/>
            <person name="Detter J.C."/>
            <person name="Han C."/>
            <person name="Tapia R."/>
            <person name="Land M."/>
            <person name="Hauser L."/>
            <person name="Kyrpides N."/>
            <person name="Ivanova N."/>
            <person name="Pagani I."/>
            <person name="Brambilla E.-M."/>
            <person name="Klenk H.-P."/>
            <person name="Woyke T."/>
        </authorList>
    </citation>
    <scope>NUCLEOTIDE SEQUENCE [LARGE SCALE GENOMIC DNA]</scope>
    <source>
        <strain evidence="2 3">NA-134</strain>
    </source>
</reference>
<protein>
    <recommendedName>
        <fullName evidence="4">DUF5134 domain-containing protein</fullName>
    </recommendedName>
</protein>
<evidence type="ECO:0000313" key="2">
    <source>
        <dbReference type="EMBL" id="EHR62127.1"/>
    </source>
</evidence>
<proteinExistence type="predicted"/>
<dbReference type="RefSeq" id="WP_005457646.1">
    <property type="nucleotide sequence ID" value="NZ_CM001440.1"/>
</dbReference>
<dbReference type="EMBL" id="CM001440">
    <property type="protein sequence ID" value="EHR62127.1"/>
    <property type="molecule type" value="Genomic_DNA"/>
</dbReference>
<feature type="transmembrane region" description="Helical" evidence="1">
    <location>
        <begin position="139"/>
        <end position="160"/>
    </location>
</feature>
<dbReference type="InterPro" id="IPR033458">
    <property type="entry name" value="DUF5134"/>
</dbReference>
<dbReference type="OrthoDB" id="3635896at2"/>
<feature type="transmembrane region" description="Helical" evidence="1">
    <location>
        <begin position="67"/>
        <end position="84"/>
    </location>
</feature>
<evidence type="ECO:0000256" key="1">
    <source>
        <dbReference type="SAM" id="Phobius"/>
    </source>
</evidence>
<keyword evidence="1" id="KW-1133">Transmembrane helix</keyword>
<feature type="transmembrane region" description="Helical" evidence="1">
    <location>
        <begin position="96"/>
        <end position="114"/>
    </location>
</feature>
<sequence>MGVPTAVAWGATAVFGLLVRPCVSRLVRLDYTRLGPGVRQADLAGLLMAVAMTAMVSPVGFPVPVAGWQALFVVTACWFLVAAARERAERRVCRGCDLHHAVSAAAMVYMLAAAPHGDAGHSVWPIMVGEDVTGGEGEFAVPAVALACVLYFAVDTAMTVRRVVRTRRDGASLPEGVASRFGCRAVMSAGMAAMFAVGLAV</sequence>